<dbReference type="EMBL" id="BEZZ01159996">
    <property type="protein sequence ID" value="GCC45378.1"/>
    <property type="molecule type" value="Genomic_DNA"/>
</dbReference>
<keyword evidence="5" id="KW-0735">Signal-anchor</keyword>
<dbReference type="PANTHER" id="PTHR14647:SF56">
    <property type="entry name" value="GALACTOSYLCERAMIDE SULFOTRANSFERASE"/>
    <property type="match status" value="1"/>
</dbReference>
<dbReference type="AlphaFoldDB" id="A0A401TRY3"/>
<keyword evidence="4" id="KW-0812">Transmembrane</keyword>
<comment type="subcellular location">
    <subcellularLocation>
        <location evidence="1">Golgi apparatus membrane</location>
        <topology evidence="1">Single-pass type II membrane protein</topology>
    </subcellularLocation>
</comment>
<dbReference type="SUPFAM" id="SSF52540">
    <property type="entry name" value="P-loop containing nucleoside triphosphate hydrolases"/>
    <property type="match status" value="1"/>
</dbReference>
<keyword evidence="9" id="KW-0325">Glycoprotein</keyword>
<comment type="similarity">
    <text evidence="2">Belongs to the galactose-3-O-sulfotransferase family.</text>
</comment>
<dbReference type="OrthoDB" id="514299at2759"/>
<dbReference type="InterPro" id="IPR027417">
    <property type="entry name" value="P-loop_NTPase"/>
</dbReference>
<evidence type="ECO:0008006" key="12">
    <source>
        <dbReference type="Google" id="ProtNLM"/>
    </source>
</evidence>
<evidence type="ECO:0000313" key="11">
    <source>
        <dbReference type="Proteomes" id="UP000287033"/>
    </source>
</evidence>
<dbReference type="GO" id="GO:0042552">
    <property type="term" value="P:myelination"/>
    <property type="evidence" value="ECO:0007669"/>
    <property type="project" value="TreeGrafter"/>
</dbReference>
<dbReference type="Pfam" id="PF06990">
    <property type="entry name" value="Gal-3-0_sulfotr"/>
    <property type="match status" value="1"/>
</dbReference>
<evidence type="ECO:0000313" key="10">
    <source>
        <dbReference type="EMBL" id="GCC45378.1"/>
    </source>
</evidence>
<dbReference type="Gene3D" id="3.40.50.300">
    <property type="entry name" value="P-loop containing nucleotide triphosphate hydrolases"/>
    <property type="match status" value="1"/>
</dbReference>
<name>A0A401TRY3_CHIPU</name>
<reference evidence="10 11" key="1">
    <citation type="journal article" date="2018" name="Nat. Ecol. Evol.">
        <title>Shark genomes provide insights into elasmobranch evolution and the origin of vertebrates.</title>
        <authorList>
            <person name="Hara Y"/>
            <person name="Yamaguchi K"/>
            <person name="Onimaru K"/>
            <person name="Kadota M"/>
            <person name="Koyanagi M"/>
            <person name="Keeley SD"/>
            <person name="Tatsumi K"/>
            <person name="Tanaka K"/>
            <person name="Motone F"/>
            <person name="Kageyama Y"/>
            <person name="Nozu R"/>
            <person name="Adachi N"/>
            <person name="Nishimura O"/>
            <person name="Nakagawa R"/>
            <person name="Tanegashima C"/>
            <person name="Kiyatake I"/>
            <person name="Matsumoto R"/>
            <person name="Murakumo K"/>
            <person name="Nishida K"/>
            <person name="Terakita A"/>
            <person name="Kuratani S"/>
            <person name="Sato K"/>
            <person name="Hyodo S Kuraku.S."/>
        </authorList>
    </citation>
    <scope>NUCLEOTIDE SEQUENCE [LARGE SCALE GENOMIC DNA]</scope>
</reference>
<sequence>MFLKTHKAGSSTVTNILFRYGESHGLNFALPSGQSHFQYPWPFHRRAVSDYTPGSCYNIIASHMRFHGDELRGLLPVDRVYFTILRHPASLFESSFHYYGPSVPLTWRIPGPDKMAAFLRNPWAYYRPEAYNSHYIRNLQAFDLGYDKDMDPHEPQLQQILQVTPRPGPVGGNRRRQELGCGIGNGGAGWTGDERPGVC</sequence>
<evidence type="ECO:0000256" key="1">
    <source>
        <dbReference type="ARBA" id="ARBA00004323"/>
    </source>
</evidence>
<accession>A0A401TRY3</accession>
<dbReference type="STRING" id="137246.A0A401TRY3"/>
<evidence type="ECO:0000256" key="8">
    <source>
        <dbReference type="ARBA" id="ARBA00023136"/>
    </source>
</evidence>
<evidence type="ECO:0000256" key="7">
    <source>
        <dbReference type="ARBA" id="ARBA00023034"/>
    </source>
</evidence>
<evidence type="ECO:0000256" key="9">
    <source>
        <dbReference type="ARBA" id="ARBA00023180"/>
    </source>
</evidence>
<dbReference type="InterPro" id="IPR009729">
    <property type="entry name" value="Gal-3-0_sulfotransfrase"/>
</dbReference>
<organism evidence="10 11">
    <name type="scientific">Chiloscyllium punctatum</name>
    <name type="common">Brownbanded bambooshark</name>
    <name type="synonym">Hemiscyllium punctatum</name>
    <dbReference type="NCBI Taxonomy" id="137246"/>
    <lineage>
        <taxon>Eukaryota</taxon>
        <taxon>Metazoa</taxon>
        <taxon>Chordata</taxon>
        <taxon>Craniata</taxon>
        <taxon>Vertebrata</taxon>
        <taxon>Chondrichthyes</taxon>
        <taxon>Elasmobranchii</taxon>
        <taxon>Galeomorphii</taxon>
        <taxon>Galeoidea</taxon>
        <taxon>Orectolobiformes</taxon>
        <taxon>Hemiscylliidae</taxon>
        <taxon>Chiloscyllium</taxon>
    </lineage>
</organism>
<proteinExistence type="inferred from homology"/>
<dbReference type="OMA" id="EAYNSHY"/>
<dbReference type="GO" id="GO:0006682">
    <property type="term" value="P:galactosylceramide biosynthetic process"/>
    <property type="evidence" value="ECO:0007669"/>
    <property type="project" value="TreeGrafter"/>
</dbReference>
<dbReference type="GO" id="GO:0001733">
    <property type="term" value="F:galactosylceramide sulfotransferase activity"/>
    <property type="evidence" value="ECO:0007669"/>
    <property type="project" value="InterPro"/>
</dbReference>
<dbReference type="Proteomes" id="UP000287033">
    <property type="component" value="Unassembled WGS sequence"/>
</dbReference>
<keyword evidence="3" id="KW-0808">Transferase</keyword>
<evidence type="ECO:0000256" key="3">
    <source>
        <dbReference type="ARBA" id="ARBA00022679"/>
    </source>
</evidence>
<keyword evidence="7" id="KW-0333">Golgi apparatus</keyword>
<dbReference type="PANTHER" id="PTHR14647">
    <property type="entry name" value="GALACTOSE-3-O-SULFOTRANSFERASE"/>
    <property type="match status" value="1"/>
</dbReference>
<keyword evidence="11" id="KW-1185">Reference proteome</keyword>
<evidence type="ECO:0000256" key="4">
    <source>
        <dbReference type="ARBA" id="ARBA00022692"/>
    </source>
</evidence>
<evidence type="ECO:0000256" key="2">
    <source>
        <dbReference type="ARBA" id="ARBA00008124"/>
    </source>
</evidence>
<dbReference type="GO" id="GO:0000139">
    <property type="term" value="C:Golgi membrane"/>
    <property type="evidence" value="ECO:0007669"/>
    <property type="project" value="UniProtKB-SubCell"/>
</dbReference>
<keyword evidence="6" id="KW-1133">Transmembrane helix</keyword>
<keyword evidence="8" id="KW-0472">Membrane</keyword>
<protein>
    <recommendedName>
        <fullName evidence="12">Sulfotransferase</fullName>
    </recommendedName>
</protein>
<gene>
    <name evidence="10" type="ORF">chiPu_0029562</name>
</gene>
<comment type="caution">
    <text evidence="10">The sequence shown here is derived from an EMBL/GenBank/DDBJ whole genome shotgun (WGS) entry which is preliminary data.</text>
</comment>
<evidence type="ECO:0000256" key="5">
    <source>
        <dbReference type="ARBA" id="ARBA00022968"/>
    </source>
</evidence>
<evidence type="ECO:0000256" key="6">
    <source>
        <dbReference type="ARBA" id="ARBA00022989"/>
    </source>
</evidence>